<dbReference type="EMBL" id="CP117811">
    <property type="protein sequence ID" value="WDE96693.1"/>
    <property type="molecule type" value="Genomic_DNA"/>
</dbReference>
<gene>
    <name evidence="2" type="ORF">PQO03_01770</name>
</gene>
<keyword evidence="1" id="KW-0413">Isomerase</keyword>
<proteinExistence type="predicted"/>
<organism evidence="2 3">
    <name type="scientific">Lentisphaera profundi</name>
    <dbReference type="NCBI Taxonomy" id="1658616"/>
    <lineage>
        <taxon>Bacteria</taxon>
        <taxon>Pseudomonadati</taxon>
        <taxon>Lentisphaerota</taxon>
        <taxon>Lentisphaeria</taxon>
        <taxon>Lentisphaerales</taxon>
        <taxon>Lentisphaeraceae</taxon>
        <taxon>Lentisphaera</taxon>
    </lineage>
</organism>
<dbReference type="RefSeq" id="WP_274150758.1">
    <property type="nucleotide sequence ID" value="NZ_CP117811.1"/>
</dbReference>
<dbReference type="PANTHER" id="PTHR21198">
    <property type="entry name" value="GLUTAMATE RACEMASE"/>
    <property type="match status" value="1"/>
</dbReference>
<evidence type="ECO:0000313" key="3">
    <source>
        <dbReference type="Proteomes" id="UP001214250"/>
    </source>
</evidence>
<name>A0ABY7VR61_9BACT</name>
<protein>
    <submittedName>
        <fullName evidence="2">Aspartate/glutamate racemase family protein</fullName>
    </submittedName>
</protein>
<dbReference type="Pfam" id="PF01177">
    <property type="entry name" value="Asp_Glu_race"/>
    <property type="match status" value="1"/>
</dbReference>
<evidence type="ECO:0000313" key="2">
    <source>
        <dbReference type="EMBL" id="WDE96693.1"/>
    </source>
</evidence>
<dbReference type="PROSITE" id="PS00923">
    <property type="entry name" value="ASP_GLU_RACEMASE_1"/>
    <property type="match status" value="1"/>
</dbReference>
<dbReference type="InterPro" id="IPR001920">
    <property type="entry name" value="Asp/Glu_race"/>
</dbReference>
<evidence type="ECO:0000256" key="1">
    <source>
        <dbReference type="ARBA" id="ARBA00023235"/>
    </source>
</evidence>
<keyword evidence="3" id="KW-1185">Reference proteome</keyword>
<sequence length="246" mass="27440">MTLPKLVKLSELSLKEPAVFILDSGAGAHSIYQQCKKLRPEMNYVILEDQGFFPYGDKSNTELTEHLQTIAEEIRLHSPISLILACNTASTHGLEIFRQSLTCPVIGTVPPIKTAVAQSKTKKLALLATPATINSPYTAQLLEDFATNTETHLIPTANLAQISENFFRNNSLCTQKLSQELHPLTKIVDLDTIALGCTHYHLIKSEIKKLFPDCEIIDCSPAIAKQFHRVSPQIMSQRPRLTRCYI</sequence>
<dbReference type="PANTHER" id="PTHR21198:SF2">
    <property type="entry name" value="GLUTAMATE RACEMASE"/>
    <property type="match status" value="1"/>
</dbReference>
<dbReference type="InterPro" id="IPR015942">
    <property type="entry name" value="Asp/Glu/hydantoin_racemase"/>
</dbReference>
<dbReference type="Gene3D" id="3.40.50.1860">
    <property type="match status" value="2"/>
</dbReference>
<dbReference type="SUPFAM" id="SSF53681">
    <property type="entry name" value="Aspartate/glutamate racemase"/>
    <property type="match status" value="2"/>
</dbReference>
<reference evidence="2 3" key="1">
    <citation type="submission" date="2023-02" db="EMBL/GenBank/DDBJ databases">
        <title>Genome sequence of Lentisphaera profundi SAORIC-696.</title>
        <authorList>
            <person name="Kim e."/>
            <person name="Cho J.-C."/>
            <person name="Choi A."/>
            <person name="Kang I."/>
        </authorList>
    </citation>
    <scope>NUCLEOTIDE SEQUENCE [LARGE SCALE GENOMIC DNA]</scope>
    <source>
        <strain evidence="2 3">SAORIC-696</strain>
    </source>
</reference>
<accession>A0ABY7VR61</accession>
<dbReference type="Proteomes" id="UP001214250">
    <property type="component" value="Chromosome 1"/>
</dbReference>
<dbReference type="InterPro" id="IPR018187">
    <property type="entry name" value="Asp/Glu_racemase_AS_1"/>
</dbReference>